<dbReference type="GO" id="GO:0003677">
    <property type="term" value="F:DNA binding"/>
    <property type="evidence" value="ECO:0007669"/>
    <property type="project" value="InterPro"/>
</dbReference>
<dbReference type="GO" id="GO:0005634">
    <property type="term" value="C:nucleus"/>
    <property type="evidence" value="ECO:0007669"/>
    <property type="project" value="TreeGrafter"/>
</dbReference>
<evidence type="ECO:0000313" key="4">
    <source>
        <dbReference type="Proteomes" id="UP000019132"/>
    </source>
</evidence>
<dbReference type="Gene3D" id="1.10.150.110">
    <property type="entry name" value="DNA polymerase beta, N-terminal domain-like"/>
    <property type="match status" value="1"/>
</dbReference>
<dbReference type="STRING" id="431595.K3WML2"/>
<dbReference type="GO" id="GO:0006284">
    <property type="term" value="P:base-excision repair"/>
    <property type="evidence" value="ECO:0007669"/>
    <property type="project" value="TreeGrafter"/>
</dbReference>
<dbReference type="HOGENOM" id="CLU_120724_0_0_1"/>
<name>K3WML2_GLOUD</name>
<dbReference type="InterPro" id="IPR022312">
    <property type="entry name" value="DNA_pol_X"/>
</dbReference>
<reference evidence="3" key="3">
    <citation type="submission" date="2015-02" db="UniProtKB">
        <authorList>
            <consortium name="EnsemblProtists"/>
        </authorList>
    </citation>
    <scope>IDENTIFICATION</scope>
    <source>
        <strain evidence="3">DAOM BR144</strain>
    </source>
</reference>
<dbReference type="PANTHER" id="PTHR11276">
    <property type="entry name" value="DNA POLYMERASE TYPE-X FAMILY MEMBER"/>
    <property type="match status" value="1"/>
</dbReference>
<dbReference type="PANTHER" id="PTHR11276:SF42">
    <property type="entry name" value="DNA POLYMERASE BETA"/>
    <property type="match status" value="1"/>
</dbReference>
<dbReference type="SUPFAM" id="SSF47802">
    <property type="entry name" value="DNA polymerase beta, N-terminal domain-like"/>
    <property type="match status" value="1"/>
</dbReference>
<sequence>MSREASKKAAKELLELCGKEGVKVPTEMITKFGKKESASKKRKADDVKAEKKPIAAKSRSKKADDAEGDEHGKKAPSVRKTTKKTPAVISEDDEDDDEPKTKKARTKPTATNEANQELADAFAELSGFEFKRGEKFKGGTWSKVAKAVRDSEDKITSGKQAMKLKGIGKSSATRIDEFLETGTMSTLEEYRAGNM</sequence>
<evidence type="ECO:0000313" key="3">
    <source>
        <dbReference type="EnsemblProtists" id="PYU1_T006204"/>
    </source>
</evidence>
<feature type="compositionally biased region" description="Basic and acidic residues" evidence="1">
    <location>
        <begin position="33"/>
        <end position="53"/>
    </location>
</feature>
<keyword evidence="4" id="KW-1185">Reference proteome</keyword>
<dbReference type="GO" id="GO:0003887">
    <property type="term" value="F:DNA-directed DNA polymerase activity"/>
    <property type="evidence" value="ECO:0007669"/>
    <property type="project" value="InterPro"/>
</dbReference>
<dbReference type="EnsemblProtists" id="PYU1_T006204">
    <property type="protein sequence ID" value="PYU1_T006204"/>
    <property type="gene ID" value="PYU1_G006192"/>
</dbReference>
<dbReference type="Pfam" id="PF14716">
    <property type="entry name" value="HHH_8"/>
    <property type="match status" value="1"/>
</dbReference>
<dbReference type="AlphaFoldDB" id="K3WML2"/>
<dbReference type="Proteomes" id="UP000019132">
    <property type="component" value="Unassembled WGS sequence"/>
</dbReference>
<organism evidence="3 4">
    <name type="scientific">Globisporangium ultimum (strain ATCC 200006 / CBS 805.95 / DAOM BR144)</name>
    <name type="common">Pythium ultimum</name>
    <dbReference type="NCBI Taxonomy" id="431595"/>
    <lineage>
        <taxon>Eukaryota</taxon>
        <taxon>Sar</taxon>
        <taxon>Stramenopiles</taxon>
        <taxon>Oomycota</taxon>
        <taxon>Peronosporomycetes</taxon>
        <taxon>Pythiales</taxon>
        <taxon>Pythiaceae</taxon>
        <taxon>Globisporangium</taxon>
    </lineage>
</organism>
<dbReference type="VEuPathDB" id="FungiDB:PYU1_G006192"/>
<dbReference type="GO" id="GO:0006303">
    <property type="term" value="P:double-strand break repair via nonhomologous end joining"/>
    <property type="evidence" value="ECO:0007669"/>
    <property type="project" value="TreeGrafter"/>
</dbReference>
<proteinExistence type="predicted"/>
<reference evidence="4" key="2">
    <citation type="submission" date="2010-04" db="EMBL/GenBank/DDBJ databases">
        <authorList>
            <person name="Buell R."/>
            <person name="Hamilton J."/>
            <person name="Hostetler J."/>
        </authorList>
    </citation>
    <scope>NUCLEOTIDE SEQUENCE [LARGE SCALE GENOMIC DNA]</scope>
    <source>
        <strain evidence="4">DAOM:BR144</strain>
    </source>
</reference>
<feature type="compositionally biased region" description="Basic residues" evidence="1">
    <location>
        <begin position="74"/>
        <end position="83"/>
    </location>
</feature>
<reference evidence="4" key="1">
    <citation type="journal article" date="2010" name="Genome Biol.">
        <title>Genome sequence of the necrotrophic plant pathogen Pythium ultimum reveals original pathogenicity mechanisms and effector repertoire.</title>
        <authorList>
            <person name="Levesque C.A."/>
            <person name="Brouwer H."/>
            <person name="Cano L."/>
            <person name="Hamilton J.P."/>
            <person name="Holt C."/>
            <person name="Huitema E."/>
            <person name="Raffaele S."/>
            <person name="Robideau G.P."/>
            <person name="Thines M."/>
            <person name="Win J."/>
            <person name="Zerillo M.M."/>
            <person name="Beakes G.W."/>
            <person name="Boore J.L."/>
            <person name="Busam D."/>
            <person name="Dumas B."/>
            <person name="Ferriera S."/>
            <person name="Fuerstenberg S.I."/>
            <person name="Gachon C.M."/>
            <person name="Gaulin E."/>
            <person name="Govers F."/>
            <person name="Grenville-Briggs L."/>
            <person name="Horner N."/>
            <person name="Hostetler J."/>
            <person name="Jiang R.H."/>
            <person name="Johnson J."/>
            <person name="Krajaejun T."/>
            <person name="Lin H."/>
            <person name="Meijer H.J."/>
            <person name="Moore B."/>
            <person name="Morris P."/>
            <person name="Phuntmart V."/>
            <person name="Puiu D."/>
            <person name="Shetty J."/>
            <person name="Stajich J.E."/>
            <person name="Tripathy S."/>
            <person name="Wawra S."/>
            <person name="van West P."/>
            <person name="Whitty B.R."/>
            <person name="Coutinho P.M."/>
            <person name="Henrissat B."/>
            <person name="Martin F."/>
            <person name="Thomas P.D."/>
            <person name="Tyler B.M."/>
            <person name="De Vries R.P."/>
            <person name="Kamoun S."/>
            <person name="Yandell M."/>
            <person name="Tisserat N."/>
            <person name="Buell C.R."/>
        </authorList>
    </citation>
    <scope>NUCLEOTIDE SEQUENCE</scope>
    <source>
        <strain evidence="4">DAOM:BR144</strain>
    </source>
</reference>
<feature type="region of interest" description="Disordered" evidence="1">
    <location>
        <begin position="15"/>
        <end position="114"/>
    </location>
</feature>
<dbReference type="eggNOG" id="ENOG502RZNP">
    <property type="taxonomic scope" value="Eukaryota"/>
</dbReference>
<feature type="compositionally biased region" description="Basic and acidic residues" evidence="1">
    <location>
        <begin position="61"/>
        <end position="73"/>
    </location>
</feature>
<dbReference type="InterPro" id="IPR027421">
    <property type="entry name" value="DNA_pol_lamdba_lyase_dom_sf"/>
</dbReference>
<dbReference type="InterPro" id="IPR010996">
    <property type="entry name" value="HHH_MUS81"/>
</dbReference>
<dbReference type="InParanoid" id="K3WML2"/>
<dbReference type="EMBL" id="GL376625">
    <property type="status" value="NOT_ANNOTATED_CDS"/>
    <property type="molecule type" value="Genomic_DNA"/>
</dbReference>
<evidence type="ECO:0000256" key="1">
    <source>
        <dbReference type="SAM" id="MobiDB-lite"/>
    </source>
</evidence>
<protein>
    <recommendedName>
        <fullName evidence="2">Crossover junction endonuclease MUS81-like HHH domain-containing protein</fullName>
    </recommendedName>
</protein>
<feature type="domain" description="Crossover junction endonuclease MUS81-like HHH" evidence="2">
    <location>
        <begin position="114"/>
        <end position="183"/>
    </location>
</feature>
<accession>K3WML2</accession>
<dbReference type="OMA" id="PMNAMIQ"/>
<evidence type="ECO:0000259" key="2">
    <source>
        <dbReference type="Pfam" id="PF14716"/>
    </source>
</evidence>